<evidence type="ECO:0000256" key="1">
    <source>
        <dbReference type="ARBA" id="ARBA00004418"/>
    </source>
</evidence>
<keyword evidence="3 7" id="KW-0479">Metal-binding</keyword>
<dbReference type="GO" id="GO:0009055">
    <property type="term" value="F:electron transfer activity"/>
    <property type="evidence" value="ECO:0007669"/>
    <property type="project" value="InterPro"/>
</dbReference>
<feature type="binding site" evidence="7">
    <location>
        <position position="109"/>
    </location>
    <ligand>
        <name>Cu cation</name>
        <dbReference type="ChEBI" id="CHEBI:23378"/>
    </ligand>
</feature>
<evidence type="ECO:0000256" key="8">
    <source>
        <dbReference type="SAM" id="MobiDB-lite"/>
    </source>
</evidence>
<dbReference type="RefSeq" id="WP_092659181.1">
    <property type="nucleotide sequence ID" value="NZ_FOCX01000006.1"/>
</dbReference>
<keyword evidence="5" id="KW-0249">Electron transport</keyword>
<evidence type="ECO:0000256" key="3">
    <source>
        <dbReference type="ARBA" id="ARBA00022723"/>
    </source>
</evidence>
<dbReference type="OrthoDB" id="11088at2157"/>
<keyword evidence="12" id="KW-1185">Reference proteome</keyword>
<dbReference type="Pfam" id="PF00127">
    <property type="entry name" value="Copper-bind"/>
    <property type="match status" value="1"/>
</dbReference>
<evidence type="ECO:0000256" key="9">
    <source>
        <dbReference type="SAM" id="Phobius"/>
    </source>
</evidence>
<dbReference type="Gene3D" id="2.60.40.420">
    <property type="entry name" value="Cupredoxins - blue copper proteins"/>
    <property type="match status" value="1"/>
</dbReference>
<feature type="region of interest" description="Disordered" evidence="8">
    <location>
        <begin position="1"/>
        <end position="21"/>
    </location>
</feature>
<evidence type="ECO:0000256" key="4">
    <source>
        <dbReference type="ARBA" id="ARBA00022764"/>
    </source>
</evidence>
<dbReference type="PRINTS" id="PR00155">
    <property type="entry name" value="AMICYANIN"/>
</dbReference>
<sequence length="230" mass="23340">MHTERSSESDGSTASRRGFLRTAAGAATAGVAAGAAGTATAQEGTESGGPTFDGWLSDTSNYDGEVVDETGQDSITIGVGGDNELVFDPPAVRVDPGTTITWEWQGGRHNVVGENREFSSGDPTDEMGATYEQTFEEEGVVKYLCEPHVGVMQGVVVVGDVELGAGGAGGEGGDHGGGKLVLTDGLLAMGVALVLGVISPILFALHLSRNSDKLGGGGNSGDGELKRIDS</sequence>
<dbReference type="InterPro" id="IPR006311">
    <property type="entry name" value="TAT_signal"/>
</dbReference>
<evidence type="ECO:0000256" key="5">
    <source>
        <dbReference type="ARBA" id="ARBA00022982"/>
    </source>
</evidence>
<dbReference type="PROSITE" id="PS51318">
    <property type="entry name" value="TAT"/>
    <property type="match status" value="1"/>
</dbReference>
<feature type="region of interest" description="Disordered" evidence="8">
    <location>
        <begin position="37"/>
        <end position="66"/>
    </location>
</feature>
<dbReference type="InterPro" id="IPR000923">
    <property type="entry name" value="BlueCu_1"/>
</dbReference>
<dbReference type="GO" id="GO:0005507">
    <property type="term" value="F:copper ion binding"/>
    <property type="evidence" value="ECO:0007669"/>
    <property type="project" value="InterPro"/>
</dbReference>
<evidence type="ECO:0000313" key="12">
    <source>
        <dbReference type="Proteomes" id="UP000198775"/>
    </source>
</evidence>
<comment type="subcellular location">
    <subcellularLocation>
        <location evidence="1">Periplasm</location>
    </subcellularLocation>
</comment>
<dbReference type="InterPro" id="IPR017533">
    <property type="entry name" value="Halocyanin"/>
</dbReference>
<dbReference type="GO" id="GO:0042597">
    <property type="term" value="C:periplasmic space"/>
    <property type="evidence" value="ECO:0007669"/>
    <property type="project" value="UniProtKB-SubCell"/>
</dbReference>
<gene>
    <name evidence="11" type="ORF">SAMN05216388_1006177</name>
</gene>
<keyword evidence="6 7" id="KW-0186">Copper</keyword>
<keyword evidence="9" id="KW-0472">Membrane</keyword>
<reference evidence="12" key="1">
    <citation type="submission" date="2016-10" db="EMBL/GenBank/DDBJ databases">
        <authorList>
            <person name="Varghese N."/>
            <person name="Submissions S."/>
        </authorList>
    </citation>
    <scope>NUCLEOTIDE SEQUENCE [LARGE SCALE GENOMIC DNA]</scope>
    <source>
        <strain evidence="12">IBRC-M 10043</strain>
    </source>
</reference>
<feature type="domain" description="Blue (type 1) copper" evidence="10">
    <location>
        <begin position="81"/>
        <end position="158"/>
    </location>
</feature>
<dbReference type="Proteomes" id="UP000198775">
    <property type="component" value="Unassembled WGS sequence"/>
</dbReference>
<accession>A0A1H8KTF2</accession>
<keyword evidence="9" id="KW-0812">Transmembrane</keyword>
<dbReference type="InterPro" id="IPR008972">
    <property type="entry name" value="Cupredoxin"/>
</dbReference>
<keyword evidence="2" id="KW-0813">Transport</keyword>
<name>A0A1H8KTF2_9EURY</name>
<feature type="binding site" evidence="7">
    <location>
        <position position="148"/>
    </location>
    <ligand>
        <name>Cu cation</name>
        <dbReference type="ChEBI" id="CHEBI:23378"/>
    </ligand>
</feature>
<organism evidence="11 12">
    <name type="scientific">Halorientalis persicus</name>
    <dbReference type="NCBI Taxonomy" id="1367881"/>
    <lineage>
        <taxon>Archaea</taxon>
        <taxon>Methanobacteriati</taxon>
        <taxon>Methanobacteriota</taxon>
        <taxon>Stenosarchaea group</taxon>
        <taxon>Halobacteria</taxon>
        <taxon>Halobacteriales</taxon>
        <taxon>Haloarculaceae</taxon>
        <taxon>Halorientalis</taxon>
    </lineage>
</organism>
<protein>
    <submittedName>
        <fullName evidence="11">Halocyanin domain-containing protein</fullName>
    </submittedName>
</protein>
<evidence type="ECO:0000256" key="2">
    <source>
        <dbReference type="ARBA" id="ARBA00022448"/>
    </source>
</evidence>
<feature type="binding site" evidence="7">
    <location>
        <position position="152"/>
    </location>
    <ligand>
        <name>Cu cation</name>
        <dbReference type="ChEBI" id="CHEBI:23378"/>
    </ligand>
</feature>
<proteinExistence type="predicted"/>
<dbReference type="CDD" id="cd04220">
    <property type="entry name" value="Halocyanin"/>
    <property type="match status" value="1"/>
</dbReference>
<dbReference type="EMBL" id="FOCX01000006">
    <property type="protein sequence ID" value="SEN96157.1"/>
    <property type="molecule type" value="Genomic_DNA"/>
</dbReference>
<evidence type="ECO:0000256" key="6">
    <source>
        <dbReference type="ARBA" id="ARBA00023008"/>
    </source>
</evidence>
<comment type="cofactor">
    <cofactor evidence="7">
        <name>Cu cation</name>
        <dbReference type="ChEBI" id="CHEBI:23378"/>
    </cofactor>
    <text evidence="7">Binds 1 copper ion per subunit.</text>
</comment>
<feature type="transmembrane region" description="Helical" evidence="9">
    <location>
        <begin position="186"/>
        <end position="205"/>
    </location>
</feature>
<keyword evidence="9" id="KW-1133">Transmembrane helix</keyword>
<dbReference type="SUPFAM" id="SSF49503">
    <property type="entry name" value="Cupredoxins"/>
    <property type="match status" value="1"/>
</dbReference>
<evidence type="ECO:0000313" key="11">
    <source>
        <dbReference type="EMBL" id="SEN96157.1"/>
    </source>
</evidence>
<feature type="binding site" evidence="7">
    <location>
        <position position="145"/>
    </location>
    <ligand>
        <name>Cu cation</name>
        <dbReference type="ChEBI" id="CHEBI:23378"/>
    </ligand>
</feature>
<dbReference type="InterPro" id="IPR002386">
    <property type="entry name" value="Amicyanin/Pseudoazurin"/>
</dbReference>
<dbReference type="AlphaFoldDB" id="A0A1H8KTF2"/>
<evidence type="ECO:0000259" key="10">
    <source>
        <dbReference type="Pfam" id="PF00127"/>
    </source>
</evidence>
<dbReference type="NCBIfam" id="TIGR03102">
    <property type="entry name" value="halo_cynanin"/>
    <property type="match status" value="1"/>
</dbReference>
<evidence type="ECO:0000256" key="7">
    <source>
        <dbReference type="PIRSR" id="PIRSR602386-1"/>
    </source>
</evidence>
<keyword evidence="4" id="KW-0574">Periplasm</keyword>